<accession>A0A2N5T587</accession>
<feature type="region of interest" description="Disordered" evidence="1">
    <location>
        <begin position="1"/>
        <end position="77"/>
    </location>
</feature>
<dbReference type="AlphaFoldDB" id="A0A2N5T587"/>
<feature type="compositionally biased region" description="Basic and acidic residues" evidence="1">
    <location>
        <begin position="46"/>
        <end position="58"/>
    </location>
</feature>
<sequence>MKGVSELWHELTPMEKASYKDGVPTSTQSIDSRAEHASRGTSHNSAHQEAEGEAHNGFEDVPSDDDNDVNLRNPVSL</sequence>
<evidence type="ECO:0000313" key="2">
    <source>
        <dbReference type="EMBL" id="PLW20669.1"/>
    </source>
</evidence>
<reference evidence="2 3" key="1">
    <citation type="submission" date="2017-11" db="EMBL/GenBank/DDBJ databases">
        <title>De novo assembly and phasing of dikaryotic genomes from two isolates of Puccinia coronata f. sp. avenae, the causal agent of oat crown rust.</title>
        <authorList>
            <person name="Miller M.E."/>
            <person name="Zhang Y."/>
            <person name="Omidvar V."/>
            <person name="Sperschneider J."/>
            <person name="Schwessinger B."/>
            <person name="Raley C."/>
            <person name="Palmer J.M."/>
            <person name="Garnica D."/>
            <person name="Upadhyaya N."/>
            <person name="Rathjen J."/>
            <person name="Taylor J.M."/>
            <person name="Park R.F."/>
            <person name="Dodds P.N."/>
            <person name="Hirsch C.D."/>
            <person name="Kianian S.F."/>
            <person name="Figueroa M."/>
        </authorList>
    </citation>
    <scope>NUCLEOTIDE SEQUENCE [LARGE SCALE GENOMIC DNA]</scope>
    <source>
        <strain evidence="2">12NC29</strain>
    </source>
</reference>
<dbReference type="EMBL" id="PGCJ01000793">
    <property type="protein sequence ID" value="PLW20669.1"/>
    <property type="molecule type" value="Genomic_DNA"/>
</dbReference>
<organism evidence="2 3">
    <name type="scientific">Puccinia coronata f. sp. avenae</name>
    <dbReference type="NCBI Taxonomy" id="200324"/>
    <lineage>
        <taxon>Eukaryota</taxon>
        <taxon>Fungi</taxon>
        <taxon>Dikarya</taxon>
        <taxon>Basidiomycota</taxon>
        <taxon>Pucciniomycotina</taxon>
        <taxon>Pucciniomycetes</taxon>
        <taxon>Pucciniales</taxon>
        <taxon>Pucciniaceae</taxon>
        <taxon>Puccinia</taxon>
    </lineage>
</organism>
<evidence type="ECO:0000256" key="1">
    <source>
        <dbReference type="SAM" id="MobiDB-lite"/>
    </source>
</evidence>
<feature type="compositionally biased region" description="Basic and acidic residues" evidence="1">
    <location>
        <begin position="7"/>
        <end position="19"/>
    </location>
</feature>
<keyword evidence="3" id="KW-1185">Reference proteome</keyword>
<gene>
    <name evidence="2" type="ORF">PCANC_07393</name>
</gene>
<name>A0A2N5T587_9BASI</name>
<protein>
    <submittedName>
        <fullName evidence="2">Uncharacterized protein</fullName>
    </submittedName>
</protein>
<comment type="caution">
    <text evidence="2">The sequence shown here is derived from an EMBL/GenBank/DDBJ whole genome shotgun (WGS) entry which is preliminary data.</text>
</comment>
<proteinExistence type="predicted"/>
<evidence type="ECO:0000313" key="3">
    <source>
        <dbReference type="Proteomes" id="UP000235388"/>
    </source>
</evidence>
<dbReference type="Proteomes" id="UP000235388">
    <property type="component" value="Unassembled WGS sequence"/>
</dbReference>